<evidence type="ECO:0000259" key="8">
    <source>
        <dbReference type="PROSITE" id="PS50893"/>
    </source>
</evidence>
<evidence type="ECO:0000259" key="9">
    <source>
        <dbReference type="PROSITE" id="PS50929"/>
    </source>
</evidence>
<comment type="caution">
    <text evidence="10">The sequence shown here is derived from an EMBL/GenBank/DDBJ whole genome shotgun (WGS) entry which is preliminary data.</text>
</comment>
<feature type="transmembrane region" description="Helical" evidence="7">
    <location>
        <begin position="147"/>
        <end position="169"/>
    </location>
</feature>
<dbReference type="GO" id="GO:0140359">
    <property type="term" value="F:ABC-type transporter activity"/>
    <property type="evidence" value="ECO:0007669"/>
    <property type="project" value="InterPro"/>
</dbReference>
<dbReference type="SUPFAM" id="SSF52540">
    <property type="entry name" value="P-loop containing nucleoside triphosphate hydrolases"/>
    <property type="match status" value="1"/>
</dbReference>
<reference evidence="10" key="1">
    <citation type="submission" date="2023-07" db="EMBL/GenBank/DDBJ databases">
        <title>Sequencing the genomes of 1000 actinobacteria strains.</title>
        <authorList>
            <person name="Klenk H.-P."/>
        </authorList>
    </citation>
    <scope>NUCLEOTIDE SEQUENCE</scope>
    <source>
        <strain evidence="10">DSM 13988</strain>
    </source>
</reference>
<dbReference type="RefSeq" id="WP_309851696.1">
    <property type="nucleotide sequence ID" value="NZ_BAAAIU010000020.1"/>
</dbReference>
<dbReference type="EMBL" id="JAVDUI010000001">
    <property type="protein sequence ID" value="MDR6892528.1"/>
    <property type="molecule type" value="Genomic_DNA"/>
</dbReference>
<evidence type="ECO:0000256" key="3">
    <source>
        <dbReference type="ARBA" id="ARBA00022741"/>
    </source>
</evidence>
<feature type="domain" description="ABC transporter" evidence="8">
    <location>
        <begin position="351"/>
        <end position="571"/>
    </location>
</feature>
<dbReference type="InterPro" id="IPR039421">
    <property type="entry name" value="Type_1_exporter"/>
</dbReference>
<dbReference type="PROSITE" id="PS50893">
    <property type="entry name" value="ABC_TRANSPORTER_2"/>
    <property type="match status" value="1"/>
</dbReference>
<dbReference type="Gene3D" id="3.40.50.300">
    <property type="entry name" value="P-loop containing nucleotide triphosphate hydrolases"/>
    <property type="match status" value="1"/>
</dbReference>
<keyword evidence="2 7" id="KW-0812">Transmembrane</keyword>
<feature type="domain" description="ABC transmembrane type-1" evidence="9">
    <location>
        <begin position="39"/>
        <end position="320"/>
    </location>
</feature>
<evidence type="ECO:0000256" key="5">
    <source>
        <dbReference type="ARBA" id="ARBA00022989"/>
    </source>
</evidence>
<gene>
    <name evidence="10" type="ORF">J2S35_001468</name>
</gene>
<dbReference type="SMART" id="SM00382">
    <property type="entry name" value="AAA"/>
    <property type="match status" value="1"/>
</dbReference>
<dbReference type="InterPro" id="IPR027417">
    <property type="entry name" value="P-loop_NTPase"/>
</dbReference>
<evidence type="ECO:0000256" key="1">
    <source>
        <dbReference type="ARBA" id="ARBA00004651"/>
    </source>
</evidence>
<evidence type="ECO:0000313" key="11">
    <source>
        <dbReference type="Proteomes" id="UP001247307"/>
    </source>
</evidence>
<dbReference type="GO" id="GO:0005524">
    <property type="term" value="F:ATP binding"/>
    <property type="evidence" value="ECO:0007669"/>
    <property type="project" value="UniProtKB-KW"/>
</dbReference>
<dbReference type="GO" id="GO:0016887">
    <property type="term" value="F:ATP hydrolysis activity"/>
    <property type="evidence" value="ECO:0007669"/>
    <property type="project" value="InterPro"/>
</dbReference>
<proteinExistence type="predicted"/>
<feature type="transmembrane region" description="Helical" evidence="7">
    <location>
        <begin position="38"/>
        <end position="59"/>
    </location>
</feature>
<keyword evidence="6 7" id="KW-0472">Membrane</keyword>
<keyword evidence="4 10" id="KW-0067">ATP-binding</keyword>
<dbReference type="InterPro" id="IPR036640">
    <property type="entry name" value="ABC1_TM_sf"/>
</dbReference>
<keyword evidence="5 7" id="KW-1133">Transmembrane helix</keyword>
<protein>
    <submittedName>
        <fullName evidence="10">ATP-binding cassette subfamily C protein</fullName>
    </submittedName>
</protein>
<feature type="transmembrane region" description="Helical" evidence="7">
    <location>
        <begin position="175"/>
        <end position="195"/>
    </location>
</feature>
<sequence>MSSHPTQVQLGPDGLPLATPREVLRHLAILSGPHRRGAIASAVLSLAAGVLFLVFPSVVGEVTALAQGRAPHVPTLVGLGIAAFVLKPVVSAAQQRAASSFGLAIYAGLSEYAVKRVMGLHPRAVECLGPEKFTARSVRDCRRVGDLVANGLPSILLLAAQALFSLVFLAALGPWFLAPMTAALALTAAGLAWMLPRSRAAAEREATADAQALGRLGTLATGGRRLEQAGWLDLAREDTVLALDRKAEAQARVRAVQTRFAVVEGLATGALVVGPMILAALLPQGAGALGADDVARAVALGVALRAVIGEAVFWVDEVQLTQLAFRRIFGLEHVEARGPEPMKVRASGPAIACDGVPFAYPGAREETLRGVSLTLRPGEHAALVGLSGSGKSTLLRILAGQLEPTSGEVTLAGVPAAHAMDAETQGRDLMLYACQEPFSFAGTVGENVLLTPGGGSLRDKEQVRALIREAGLHLLVGLDLDADCTSDDLSAGQLRDLGLLRLLWRPPLVILFDETFAGKTLEEQRRILAAIPPGTASLSVVHDHTILPAFDMVFRLDDGVVAAEPIRPAGV</sequence>
<keyword evidence="11" id="KW-1185">Reference proteome</keyword>
<dbReference type="SUPFAM" id="SSF90123">
    <property type="entry name" value="ABC transporter transmembrane region"/>
    <property type="match status" value="1"/>
</dbReference>
<evidence type="ECO:0000313" key="10">
    <source>
        <dbReference type="EMBL" id="MDR6892528.1"/>
    </source>
</evidence>
<dbReference type="PANTHER" id="PTHR24221:SF654">
    <property type="entry name" value="ATP-BINDING CASSETTE SUB-FAMILY B MEMBER 6"/>
    <property type="match status" value="1"/>
</dbReference>
<evidence type="ECO:0000256" key="4">
    <source>
        <dbReference type="ARBA" id="ARBA00022840"/>
    </source>
</evidence>
<comment type="subcellular location">
    <subcellularLocation>
        <location evidence="1">Cell membrane</location>
        <topology evidence="1">Multi-pass membrane protein</topology>
    </subcellularLocation>
</comment>
<dbReference type="GO" id="GO:0005886">
    <property type="term" value="C:plasma membrane"/>
    <property type="evidence" value="ECO:0007669"/>
    <property type="project" value="UniProtKB-SubCell"/>
</dbReference>
<dbReference type="Gene3D" id="1.20.1560.10">
    <property type="entry name" value="ABC transporter type 1, transmembrane domain"/>
    <property type="match status" value="1"/>
</dbReference>
<dbReference type="InterPro" id="IPR011527">
    <property type="entry name" value="ABC1_TM_dom"/>
</dbReference>
<evidence type="ECO:0000256" key="6">
    <source>
        <dbReference type="ARBA" id="ARBA00023136"/>
    </source>
</evidence>
<name>A0AAE3YIG0_9MICC</name>
<dbReference type="InterPro" id="IPR003439">
    <property type="entry name" value="ABC_transporter-like_ATP-bd"/>
</dbReference>
<evidence type="ECO:0000256" key="7">
    <source>
        <dbReference type="SAM" id="Phobius"/>
    </source>
</evidence>
<organism evidence="10 11">
    <name type="scientific">Falsarthrobacter nasiphocae</name>
    <dbReference type="NCBI Taxonomy" id="189863"/>
    <lineage>
        <taxon>Bacteria</taxon>
        <taxon>Bacillati</taxon>
        <taxon>Actinomycetota</taxon>
        <taxon>Actinomycetes</taxon>
        <taxon>Micrococcales</taxon>
        <taxon>Micrococcaceae</taxon>
        <taxon>Falsarthrobacter</taxon>
    </lineage>
</organism>
<dbReference type="InterPro" id="IPR003593">
    <property type="entry name" value="AAA+_ATPase"/>
</dbReference>
<feature type="transmembrane region" description="Helical" evidence="7">
    <location>
        <begin position="260"/>
        <end position="282"/>
    </location>
</feature>
<keyword evidence="3" id="KW-0547">Nucleotide-binding</keyword>
<dbReference type="Proteomes" id="UP001247307">
    <property type="component" value="Unassembled WGS sequence"/>
</dbReference>
<dbReference type="Pfam" id="PF00005">
    <property type="entry name" value="ABC_tran"/>
    <property type="match status" value="1"/>
</dbReference>
<dbReference type="GO" id="GO:0034040">
    <property type="term" value="F:ATPase-coupled lipid transmembrane transporter activity"/>
    <property type="evidence" value="ECO:0007669"/>
    <property type="project" value="TreeGrafter"/>
</dbReference>
<dbReference type="PANTHER" id="PTHR24221">
    <property type="entry name" value="ATP-BINDING CASSETTE SUB-FAMILY B"/>
    <property type="match status" value="1"/>
</dbReference>
<dbReference type="AlphaFoldDB" id="A0AAE3YIG0"/>
<accession>A0AAE3YIG0</accession>
<dbReference type="PROSITE" id="PS50929">
    <property type="entry name" value="ABC_TM1F"/>
    <property type="match status" value="1"/>
</dbReference>
<evidence type="ECO:0000256" key="2">
    <source>
        <dbReference type="ARBA" id="ARBA00022692"/>
    </source>
</evidence>